<dbReference type="EMBL" id="CAVNYO010000180">
    <property type="protein sequence ID" value="CAK5271966.1"/>
    <property type="molecule type" value="Genomic_DNA"/>
</dbReference>
<reference evidence="1" key="1">
    <citation type="submission" date="2023-11" db="EMBL/GenBank/DDBJ databases">
        <authorList>
            <person name="De Vega J J."/>
            <person name="De Vega J J."/>
        </authorList>
    </citation>
    <scope>NUCLEOTIDE SEQUENCE</scope>
</reference>
<sequence length="262" mass="29476">MKPTLSYLPEDIICLIAHIFVSSEPARGWKVWGEEQNAYRSLFPLSEACKRLRENLKPLLFRAIHNWNIDEKTVWPRAIWPHAVEVNLRDHAVRNLRVLKLTDDVYAALSHMPLLTTVILRYNASVPSDALRCVGALSGLTSLEIHQARLDGPVPSSLDFPSLQRLLVSVSGFRGIPDCVSSMSGDLLPDDFGDIRWPRLRTLTISEHTPATYLPVPALIAQMPQLQKLQLLYAVDMARTPDELHPPFIYGDPVDKTLTSTL</sequence>
<dbReference type="Gene3D" id="3.80.10.10">
    <property type="entry name" value="Ribonuclease Inhibitor"/>
    <property type="match status" value="1"/>
</dbReference>
<proteinExistence type="predicted"/>
<dbReference type="AlphaFoldDB" id="A0AAD2HBE3"/>
<accession>A0AAD2HBE3</accession>
<dbReference type="InterPro" id="IPR032675">
    <property type="entry name" value="LRR_dom_sf"/>
</dbReference>
<gene>
    <name evidence="1" type="ORF">MYCIT1_LOCUS17422</name>
</gene>
<evidence type="ECO:0000313" key="1">
    <source>
        <dbReference type="EMBL" id="CAK5271966.1"/>
    </source>
</evidence>
<evidence type="ECO:0000313" key="2">
    <source>
        <dbReference type="Proteomes" id="UP001295794"/>
    </source>
</evidence>
<organism evidence="1 2">
    <name type="scientific">Mycena citricolor</name>
    <dbReference type="NCBI Taxonomy" id="2018698"/>
    <lineage>
        <taxon>Eukaryota</taxon>
        <taxon>Fungi</taxon>
        <taxon>Dikarya</taxon>
        <taxon>Basidiomycota</taxon>
        <taxon>Agaricomycotina</taxon>
        <taxon>Agaricomycetes</taxon>
        <taxon>Agaricomycetidae</taxon>
        <taxon>Agaricales</taxon>
        <taxon>Marasmiineae</taxon>
        <taxon>Mycenaceae</taxon>
        <taxon>Mycena</taxon>
    </lineage>
</organism>
<protein>
    <recommendedName>
        <fullName evidence="3">F-box domain-containing protein</fullName>
    </recommendedName>
</protein>
<comment type="caution">
    <text evidence="1">The sequence shown here is derived from an EMBL/GenBank/DDBJ whole genome shotgun (WGS) entry which is preliminary data.</text>
</comment>
<name>A0AAD2HBE3_9AGAR</name>
<keyword evidence="2" id="KW-1185">Reference proteome</keyword>
<dbReference type="SUPFAM" id="SSF52058">
    <property type="entry name" value="L domain-like"/>
    <property type="match status" value="1"/>
</dbReference>
<dbReference type="Proteomes" id="UP001295794">
    <property type="component" value="Unassembled WGS sequence"/>
</dbReference>
<evidence type="ECO:0008006" key="3">
    <source>
        <dbReference type="Google" id="ProtNLM"/>
    </source>
</evidence>